<dbReference type="InterPro" id="IPR009091">
    <property type="entry name" value="RCC1/BLIP-II"/>
</dbReference>
<dbReference type="GO" id="GO:0005085">
    <property type="term" value="F:guanyl-nucleotide exchange factor activity"/>
    <property type="evidence" value="ECO:0007669"/>
    <property type="project" value="TreeGrafter"/>
</dbReference>
<dbReference type="OrthoDB" id="10256179at2759"/>
<dbReference type="VEuPathDB" id="AmoebaDB:NfTy_042880"/>
<keyword evidence="6" id="KW-1185">Reference proteome</keyword>
<gene>
    <name evidence="5" type="ORF">FDP41_002275</name>
</gene>
<dbReference type="PRINTS" id="PR00633">
    <property type="entry name" value="RCCNDNSATION"/>
</dbReference>
<dbReference type="PROSITE" id="PS50012">
    <property type="entry name" value="RCC1_3"/>
    <property type="match status" value="5"/>
</dbReference>
<dbReference type="SUPFAM" id="SSF50985">
    <property type="entry name" value="RCC1/BLIP-II"/>
    <property type="match status" value="1"/>
</dbReference>
<sequence length="539" mass="61733">MPRIIYVDDDPVAPYNNPLIGSLNQQHHLGSNMTSPAALSSPSDAVNLSELSLPSSLNISHHHEESNDDIKIIRYLRKRPLRTVEIYAFGEEEFISEFVHPIGRTFKEEYDEPWYLVNSTQSCNRINCLSKGGALYNNLSDNFESKLKLMKCKSLNMDENVEKIFSGSWHSLFITNRNRIFCLGKNSDSQLNLQQKPAFIDSRHQFLRFDFDEPIKDVSCGKRSTMILTKKGEVYGVGYNFYGMLAPVTHETNRDWSRVNILTKTNIDQPVRKISCGSYHTIMLTRSNEVFSCGDNAYGALGLNDQDNRRIPTKVAFFDSLNHFGDYVQHVSCGELHTLFLTRRGFVYAAGRNYYGQLGLADNESRLAPTLVNPEYFSKEKIISIACGWNHSIFLTFNNKAAVSGRNKHGQLGTGNFTDRNKPTFIEIPNEQITEIHAGRANSVFQTRTGQLYYTGSSYFCKQQPVDVNVPTKISLPLSFVEFPSFSFQVFCSAQCRYIYLLKNERKRLLWFFHRMKRRSITDFYSDISIVTLQPKKIL</sequence>
<name>A0A6A5BYN5_NAEFO</name>
<dbReference type="InterPro" id="IPR051553">
    <property type="entry name" value="Ran_GTPase-activating"/>
</dbReference>
<dbReference type="Pfam" id="PF25390">
    <property type="entry name" value="WD40_RLD"/>
    <property type="match status" value="1"/>
</dbReference>
<dbReference type="Gene3D" id="2.130.10.30">
    <property type="entry name" value="Regulator of chromosome condensation 1/beta-lactamase-inhibitor protein II"/>
    <property type="match status" value="2"/>
</dbReference>
<keyword evidence="2" id="KW-0677">Repeat</keyword>
<evidence type="ECO:0000256" key="3">
    <source>
        <dbReference type="PROSITE-ProRule" id="PRU00235"/>
    </source>
</evidence>
<dbReference type="InterPro" id="IPR000408">
    <property type="entry name" value="Reg_chr_condens"/>
</dbReference>
<organism evidence="5 6">
    <name type="scientific">Naegleria fowleri</name>
    <name type="common">Brain eating amoeba</name>
    <dbReference type="NCBI Taxonomy" id="5763"/>
    <lineage>
        <taxon>Eukaryota</taxon>
        <taxon>Discoba</taxon>
        <taxon>Heterolobosea</taxon>
        <taxon>Tetramitia</taxon>
        <taxon>Eutetramitia</taxon>
        <taxon>Vahlkampfiidae</taxon>
        <taxon>Naegleria</taxon>
    </lineage>
</organism>
<evidence type="ECO:0000259" key="4">
    <source>
        <dbReference type="Pfam" id="PF25390"/>
    </source>
</evidence>
<dbReference type="AlphaFoldDB" id="A0A6A5BYN5"/>
<feature type="domain" description="RCC1-like" evidence="4">
    <location>
        <begin position="148"/>
        <end position="444"/>
    </location>
</feature>
<feature type="repeat" description="RCC1" evidence="3">
    <location>
        <begin position="288"/>
        <end position="344"/>
    </location>
</feature>
<feature type="repeat" description="RCC1" evidence="3">
    <location>
        <begin position="399"/>
        <end position="449"/>
    </location>
</feature>
<feature type="repeat" description="RCC1" evidence="3">
    <location>
        <begin position="232"/>
        <end position="287"/>
    </location>
</feature>
<accession>A0A6A5BYN5</accession>
<reference evidence="5 6" key="1">
    <citation type="journal article" date="2019" name="Sci. Rep.">
        <title>Nanopore sequencing improves the draft genome of the human pathogenic amoeba Naegleria fowleri.</title>
        <authorList>
            <person name="Liechti N."/>
            <person name="Schurch N."/>
            <person name="Bruggmann R."/>
            <person name="Wittwer M."/>
        </authorList>
    </citation>
    <scope>NUCLEOTIDE SEQUENCE [LARGE SCALE GENOMIC DNA]</scope>
    <source>
        <strain evidence="5 6">ATCC 30894</strain>
    </source>
</reference>
<evidence type="ECO:0000256" key="2">
    <source>
        <dbReference type="ARBA" id="ARBA00022737"/>
    </source>
</evidence>
<dbReference type="Proteomes" id="UP000444721">
    <property type="component" value="Unassembled WGS sequence"/>
</dbReference>
<dbReference type="OMA" id="NISHHHE"/>
<dbReference type="GO" id="GO:0005737">
    <property type="term" value="C:cytoplasm"/>
    <property type="evidence" value="ECO:0007669"/>
    <property type="project" value="TreeGrafter"/>
</dbReference>
<dbReference type="VEuPathDB" id="AmoebaDB:NF0103760"/>
<dbReference type="InterPro" id="IPR058923">
    <property type="entry name" value="RCC1-like_dom"/>
</dbReference>
<keyword evidence="1" id="KW-0344">Guanine-nucleotide releasing factor</keyword>
<feature type="repeat" description="RCC1" evidence="3">
    <location>
        <begin position="178"/>
        <end position="231"/>
    </location>
</feature>
<dbReference type="EMBL" id="VFQX01000029">
    <property type="protein sequence ID" value="KAF0978455.1"/>
    <property type="molecule type" value="Genomic_DNA"/>
</dbReference>
<dbReference type="PANTHER" id="PTHR45982:SF1">
    <property type="entry name" value="REGULATOR OF CHROMOSOME CONDENSATION"/>
    <property type="match status" value="1"/>
</dbReference>
<evidence type="ECO:0000256" key="1">
    <source>
        <dbReference type="ARBA" id="ARBA00022658"/>
    </source>
</evidence>
<dbReference type="VEuPathDB" id="AmoebaDB:FDP41_002275"/>
<evidence type="ECO:0000313" key="6">
    <source>
        <dbReference type="Proteomes" id="UP000444721"/>
    </source>
</evidence>
<dbReference type="PANTHER" id="PTHR45982">
    <property type="entry name" value="REGULATOR OF CHROMOSOME CONDENSATION"/>
    <property type="match status" value="1"/>
</dbReference>
<proteinExistence type="predicted"/>
<dbReference type="PROSITE" id="PS00626">
    <property type="entry name" value="RCC1_2"/>
    <property type="match status" value="3"/>
</dbReference>
<dbReference type="RefSeq" id="XP_044563168.1">
    <property type="nucleotide sequence ID" value="XM_044705451.1"/>
</dbReference>
<feature type="repeat" description="RCC1" evidence="3">
    <location>
        <begin position="345"/>
        <end position="398"/>
    </location>
</feature>
<protein>
    <recommendedName>
        <fullName evidence="4">RCC1-like domain-containing protein</fullName>
    </recommendedName>
</protein>
<evidence type="ECO:0000313" key="5">
    <source>
        <dbReference type="EMBL" id="KAF0978455.1"/>
    </source>
</evidence>
<dbReference type="GeneID" id="68109493"/>
<comment type="caution">
    <text evidence="5">The sequence shown here is derived from an EMBL/GenBank/DDBJ whole genome shotgun (WGS) entry which is preliminary data.</text>
</comment>